<organism evidence="4 5">
    <name type="scientific">Kineosporia corallincola</name>
    <dbReference type="NCBI Taxonomy" id="2835133"/>
    <lineage>
        <taxon>Bacteria</taxon>
        <taxon>Bacillati</taxon>
        <taxon>Actinomycetota</taxon>
        <taxon>Actinomycetes</taxon>
        <taxon>Kineosporiales</taxon>
        <taxon>Kineosporiaceae</taxon>
        <taxon>Kineosporia</taxon>
    </lineage>
</organism>
<accession>A0ABS5TDX3</accession>
<keyword evidence="4" id="KW-0547">Nucleotide-binding</keyword>
<gene>
    <name evidence="4" type="ORF">KIH74_10120</name>
</gene>
<keyword evidence="4" id="KW-0067">ATP-binding</keyword>
<dbReference type="CDD" id="cd16936">
    <property type="entry name" value="HATPase_RsbW-like"/>
    <property type="match status" value="1"/>
</dbReference>
<name>A0ABS5TDX3_9ACTN</name>
<evidence type="ECO:0000256" key="1">
    <source>
        <dbReference type="ARBA" id="ARBA00022527"/>
    </source>
</evidence>
<dbReference type="EMBL" id="JAHBAY010000003">
    <property type="protein sequence ID" value="MBT0769277.1"/>
    <property type="molecule type" value="Genomic_DNA"/>
</dbReference>
<sequence length="168" mass="17611">MSRRTEPTVTPLLTWVLEPGDPQRVPVVRRQVITALRATCTGDLDAAELVVAELLNNAVAHTSGPARVTLSWAGPRPRLAVSDGGPGFGHRPDLLGPHGRLVPRLPDDLLSERGRGLYLVARLAHDLVVNPRPDGGCVVSVTPALLTAPASPDGTTPAGEPSGRSPGR</sequence>
<keyword evidence="1" id="KW-0418">Kinase</keyword>
<protein>
    <submittedName>
        <fullName evidence="4">ATP-binding protein</fullName>
    </submittedName>
</protein>
<evidence type="ECO:0000313" key="5">
    <source>
        <dbReference type="Proteomes" id="UP001197247"/>
    </source>
</evidence>
<reference evidence="4 5" key="1">
    <citation type="submission" date="2021-05" db="EMBL/GenBank/DDBJ databases">
        <title>Kineosporia and Streptomyces sp. nov. two new marine actinobacteria isolated from Coral.</title>
        <authorList>
            <person name="Buangrab K."/>
            <person name="Sutthacheep M."/>
            <person name="Yeemin T."/>
            <person name="Harunari E."/>
            <person name="Igarashi Y."/>
            <person name="Kanchanasin P."/>
            <person name="Tanasupawat S."/>
            <person name="Phongsopitanun W."/>
        </authorList>
    </citation>
    <scope>NUCLEOTIDE SEQUENCE [LARGE SCALE GENOMIC DNA]</scope>
    <source>
        <strain evidence="4 5">J2-2</strain>
    </source>
</reference>
<evidence type="ECO:0000256" key="2">
    <source>
        <dbReference type="SAM" id="MobiDB-lite"/>
    </source>
</evidence>
<dbReference type="PANTHER" id="PTHR35526">
    <property type="entry name" value="ANTI-SIGMA-F FACTOR RSBW-RELATED"/>
    <property type="match status" value="1"/>
</dbReference>
<dbReference type="GO" id="GO:0005524">
    <property type="term" value="F:ATP binding"/>
    <property type="evidence" value="ECO:0007669"/>
    <property type="project" value="UniProtKB-KW"/>
</dbReference>
<evidence type="ECO:0000313" key="4">
    <source>
        <dbReference type="EMBL" id="MBT0769277.1"/>
    </source>
</evidence>
<dbReference type="Proteomes" id="UP001197247">
    <property type="component" value="Unassembled WGS sequence"/>
</dbReference>
<dbReference type="SUPFAM" id="SSF55874">
    <property type="entry name" value="ATPase domain of HSP90 chaperone/DNA topoisomerase II/histidine kinase"/>
    <property type="match status" value="1"/>
</dbReference>
<keyword evidence="1" id="KW-0808">Transferase</keyword>
<proteinExistence type="predicted"/>
<dbReference type="PANTHER" id="PTHR35526:SF3">
    <property type="entry name" value="ANTI-SIGMA-F FACTOR RSBW"/>
    <property type="match status" value="1"/>
</dbReference>
<dbReference type="RefSeq" id="WP_214155552.1">
    <property type="nucleotide sequence ID" value="NZ_JAHBAY010000003.1"/>
</dbReference>
<keyword evidence="5" id="KW-1185">Reference proteome</keyword>
<dbReference type="InterPro" id="IPR003594">
    <property type="entry name" value="HATPase_dom"/>
</dbReference>
<keyword evidence="1" id="KW-0723">Serine/threonine-protein kinase</keyword>
<feature type="domain" description="Histidine kinase/HSP90-like ATPase" evidence="3">
    <location>
        <begin position="21"/>
        <end position="139"/>
    </location>
</feature>
<dbReference type="InterPro" id="IPR036890">
    <property type="entry name" value="HATPase_C_sf"/>
</dbReference>
<dbReference type="Pfam" id="PF13581">
    <property type="entry name" value="HATPase_c_2"/>
    <property type="match status" value="1"/>
</dbReference>
<evidence type="ECO:0000259" key="3">
    <source>
        <dbReference type="Pfam" id="PF13581"/>
    </source>
</evidence>
<dbReference type="InterPro" id="IPR050267">
    <property type="entry name" value="Anti-sigma-factor_SerPK"/>
</dbReference>
<comment type="caution">
    <text evidence="4">The sequence shown here is derived from an EMBL/GenBank/DDBJ whole genome shotgun (WGS) entry which is preliminary data.</text>
</comment>
<feature type="region of interest" description="Disordered" evidence="2">
    <location>
        <begin position="147"/>
        <end position="168"/>
    </location>
</feature>
<dbReference type="Gene3D" id="3.30.565.10">
    <property type="entry name" value="Histidine kinase-like ATPase, C-terminal domain"/>
    <property type="match status" value="1"/>
</dbReference>